<proteinExistence type="predicted"/>
<keyword evidence="3" id="KW-1185">Reference proteome</keyword>
<reference evidence="2 3" key="1">
    <citation type="journal article" date="2019" name="Int. J. Syst. Evol. Microbiol.">
        <title>The Global Catalogue of Microorganisms (GCM) 10K type strain sequencing project: providing services to taxonomists for standard genome sequencing and annotation.</title>
        <authorList>
            <consortium name="The Broad Institute Genomics Platform"/>
            <consortium name="The Broad Institute Genome Sequencing Center for Infectious Disease"/>
            <person name="Wu L."/>
            <person name="Ma J."/>
        </authorList>
    </citation>
    <scope>NUCLEOTIDE SEQUENCE [LARGE SCALE GENOMIC DNA]</scope>
    <source>
        <strain evidence="2 3">JCM 14969</strain>
    </source>
</reference>
<comment type="caution">
    <text evidence="2">The sequence shown here is derived from an EMBL/GenBank/DDBJ whole genome shotgun (WGS) entry which is preliminary data.</text>
</comment>
<accession>A0ABN2D066</accession>
<dbReference type="RefSeq" id="WP_344212376.1">
    <property type="nucleotide sequence ID" value="NZ_BAAAOS010000018.1"/>
</dbReference>
<evidence type="ECO:0000313" key="2">
    <source>
        <dbReference type="EMBL" id="GAA1567339.1"/>
    </source>
</evidence>
<keyword evidence="1" id="KW-0732">Signal</keyword>
<feature type="signal peptide" evidence="1">
    <location>
        <begin position="1"/>
        <end position="28"/>
    </location>
</feature>
<protein>
    <submittedName>
        <fullName evidence="2">Uncharacterized protein</fullName>
    </submittedName>
</protein>
<sequence length="226" mass="24117">MAHWPRRTAMLLAAVLGTAALGISPAEAGGPTSVLLSAPPKVVAAGYEDKAYEELQQLVDTSVVKPEASAEHRGVGKFIRATWLIHDMSVWRLDLIYPDAPGGPWIATTMDTNGSGRMPETPVWHRATDGVRLLKLLDSLGLLARSGENYGGPTELPQAGGHVAETPETAAAAPVDDPPATTLKADQPALSGWRWSIPGALLGAVLTFVAVRLVPRRRPWELIDQE</sequence>
<name>A0ABN2D066_9ACTN</name>
<dbReference type="Proteomes" id="UP001500393">
    <property type="component" value="Unassembled WGS sequence"/>
</dbReference>
<gene>
    <name evidence="2" type="ORF">GCM10009789_20960</name>
</gene>
<dbReference type="EMBL" id="BAAAOS010000018">
    <property type="protein sequence ID" value="GAA1567339.1"/>
    <property type="molecule type" value="Genomic_DNA"/>
</dbReference>
<evidence type="ECO:0000256" key="1">
    <source>
        <dbReference type="SAM" id="SignalP"/>
    </source>
</evidence>
<feature type="chain" id="PRO_5045235315" evidence="1">
    <location>
        <begin position="29"/>
        <end position="226"/>
    </location>
</feature>
<evidence type="ECO:0000313" key="3">
    <source>
        <dbReference type="Proteomes" id="UP001500393"/>
    </source>
</evidence>
<organism evidence="2 3">
    <name type="scientific">Kribbella sancticallisti</name>
    <dbReference type="NCBI Taxonomy" id="460087"/>
    <lineage>
        <taxon>Bacteria</taxon>
        <taxon>Bacillati</taxon>
        <taxon>Actinomycetota</taxon>
        <taxon>Actinomycetes</taxon>
        <taxon>Propionibacteriales</taxon>
        <taxon>Kribbellaceae</taxon>
        <taxon>Kribbella</taxon>
    </lineage>
</organism>